<keyword evidence="1" id="KW-1133">Transmembrane helix</keyword>
<proteinExistence type="predicted"/>
<accession>A0ABU6MLH0</accession>
<evidence type="ECO:0000256" key="1">
    <source>
        <dbReference type="SAM" id="Phobius"/>
    </source>
</evidence>
<protein>
    <submittedName>
        <fullName evidence="2">Uncharacterized protein</fullName>
    </submittedName>
</protein>
<name>A0ABU6MLH0_9BACI</name>
<feature type="transmembrane region" description="Helical" evidence="1">
    <location>
        <begin position="20"/>
        <end position="38"/>
    </location>
</feature>
<dbReference type="RefSeq" id="WP_066266430.1">
    <property type="nucleotide sequence ID" value="NZ_JARMAB010000023.1"/>
</dbReference>
<evidence type="ECO:0000313" key="2">
    <source>
        <dbReference type="EMBL" id="MED1204493.1"/>
    </source>
</evidence>
<evidence type="ECO:0000313" key="3">
    <source>
        <dbReference type="Proteomes" id="UP001341444"/>
    </source>
</evidence>
<organism evidence="2 3">
    <name type="scientific">Heyndrickxia acidicola</name>
    <dbReference type="NCBI Taxonomy" id="209389"/>
    <lineage>
        <taxon>Bacteria</taxon>
        <taxon>Bacillati</taxon>
        <taxon>Bacillota</taxon>
        <taxon>Bacilli</taxon>
        <taxon>Bacillales</taxon>
        <taxon>Bacillaceae</taxon>
        <taxon>Heyndrickxia</taxon>
    </lineage>
</organism>
<keyword evidence="1" id="KW-0472">Membrane</keyword>
<dbReference type="Proteomes" id="UP001341444">
    <property type="component" value="Unassembled WGS sequence"/>
</dbReference>
<reference evidence="2 3" key="1">
    <citation type="submission" date="2023-03" db="EMBL/GenBank/DDBJ databases">
        <title>Bacillus Genome Sequencing.</title>
        <authorList>
            <person name="Dunlap C."/>
        </authorList>
    </citation>
    <scope>NUCLEOTIDE SEQUENCE [LARGE SCALE GENOMIC DNA]</scope>
    <source>
        <strain evidence="2 3">B-23453</strain>
    </source>
</reference>
<comment type="caution">
    <text evidence="2">The sequence shown here is derived from an EMBL/GenBank/DDBJ whole genome shotgun (WGS) entry which is preliminary data.</text>
</comment>
<dbReference type="EMBL" id="JARMAB010000023">
    <property type="protein sequence ID" value="MED1204493.1"/>
    <property type="molecule type" value="Genomic_DNA"/>
</dbReference>
<keyword evidence="3" id="KW-1185">Reference proteome</keyword>
<gene>
    <name evidence="2" type="ORF">P4T90_15700</name>
</gene>
<keyword evidence="1" id="KW-0812">Transmembrane</keyword>
<sequence>MVKFFMCLVLFAGLLGYFQVNIWIMYGLLTVLLVFFIYRNPLILGKNVEKMLAYLKKSKAPHLQFLYYFLNGDLSNGEKAKEKIRSKKLKLNSELMLLIERKQYGKAKKLIIKMGGHKSTWYALSYIAIQEGNTDGYNQYKRKIKDSFLINMLGVDRAVYDGKREEAVTLLDNMTPKLRGYSLLTAVQYRKQILEEKV</sequence>